<keyword evidence="3" id="KW-0326">Glycosidase</keyword>
<dbReference type="InterPro" id="IPR017853">
    <property type="entry name" value="GH"/>
</dbReference>
<dbReference type="Gene3D" id="2.60.40.10">
    <property type="entry name" value="Immunoglobulins"/>
    <property type="match status" value="2"/>
</dbReference>
<dbReference type="AlphaFoldDB" id="A0A1U7NQQ8"/>
<dbReference type="SUPFAM" id="SSF49303">
    <property type="entry name" value="beta-Galactosidase/glucuronidase domain"/>
    <property type="match status" value="1"/>
</dbReference>
<dbReference type="PANTHER" id="PTHR42732">
    <property type="entry name" value="BETA-GALACTOSIDASE"/>
    <property type="match status" value="1"/>
</dbReference>
<dbReference type="GeneID" id="78274465"/>
<name>A0A1U7NQQ8_9FIRM</name>
<dbReference type="GO" id="GO:0005975">
    <property type="term" value="P:carbohydrate metabolic process"/>
    <property type="evidence" value="ECO:0007669"/>
    <property type="project" value="InterPro"/>
</dbReference>
<evidence type="ECO:0000256" key="2">
    <source>
        <dbReference type="ARBA" id="ARBA00022801"/>
    </source>
</evidence>
<dbReference type="Pfam" id="PF16355">
    <property type="entry name" value="DUF4982"/>
    <property type="match status" value="1"/>
</dbReference>
<dbReference type="InterPro" id="IPR054593">
    <property type="entry name" value="Beta-mannosidase-like_N2"/>
</dbReference>
<dbReference type="InterPro" id="IPR006102">
    <property type="entry name" value="Ig-like_GH2"/>
</dbReference>
<dbReference type="InterPro" id="IPR036156">
    <property type="entry name" value="Beta-gal/glucu_dom_sf"/>
</dbReference>
<dbReference type="PANTHER" id="PTHR42732:SF1">
    <property type="entry name" value="BETA-MANNOSIDASE"/>
    <property type="match status" value="1"/>
</dbReference>
<dbReference type="GO" id="GO:0004553">
    <property type="term" value="F:hydrolase activity, hydrolyzing O-glycosyl compounds"/>
    <property type="evidence" value="ECO:0007669"/>
    <property type="project" value="InterPro"/>
</dbReference>
<accession>A0A1U7NQQ8</accession>
<dbReference type="InterPro" id="IPR008979">
    <property type="entry name" value="Galactose-bd-like_sf"/>
</dbReference>
<evidence type="ECO:0000313" key="8">
    <source>
        <dbReference type="EMBL" id="OLU47974.1"/>
    </source>
</evidence>
<dbReference type="InterPro" id="IPR013783">
    <property type="entry name" value="Ig-like_fold"/>
</dbReference>
<dbReference type="Pfam" id="PF22666">
    <property type="entry name" value="Glyco_hydro_2_N2"/>
    <property type="match status" value="1"/>
</dbReference>
<dbReference type="InterPro" id="IPR006101">
    <property type="entry name" value="Glyco_hydro_2"/>
</dbReference>
<feature type="domain" description="Glycoside hydrolase family 2 catalytic" evidence="5">
    <location>
        <begin position="263"/>
        <end position="549"/>
    </location>
</feature>
<dbReference type="RefSeq" id="WP_076340376.1">
    <property type="nucleotide sequence ID" value="NZ_JBGNFS010000014.1"/>
</dbReference>
<dbReference type="Gene3D" id="2.60.120.260">
    <property type="entry name" value="Galactose-binding domain-like"/>
    <property type="match status" value="1"/>
</dbReference>
<comment type="similarity">
    <text evidence="1">Belongs to the glycosyl hydrolase 2 family.</text>
</comment>
<sequence>MRQIININKDWAFSKLDGNNQVKQINVPHTWNAIDGTDGGNDYWRGQSSYRKLLDVPALDENEELYLEVNGANSTSKVVLNGKELAEHKGGYSTYRVNLTEELKNGNSLEILVDNTPNNEVYPQQADFTFYGGLYRNVNLIKVNKAHFALNYYGGTGIALTPVVLEDGKGELQVAAYTQNAQNGDTVTVCVKDAKGNTVACQTGTIQNNQVSFNIPMENIYLWDGVEDPYLYTADATLSRGEDKLDELTIRVGFRTFEIDPEKGFILNGHPYQLIGTARHQDWENLGNALEDQHHETDMAILKEMGANTIRGAHYQHDQKWYDLADENGLIMWAEIPYISSHMANEAANENTKEQMRELVIQNYNHPSIFVWGLSNEITIAGESEDLLKNHQELNDLVHELDPTRKTVMAHVSMLRTDSPLVALPDATSYNHYFGWYTGKIEDNDAWFDDFHAKYPNIPIGISEFGADANPKYHSEKPGRGDYTEDYQAIYHEHMLKMVTERPWIWAMHVWNGFDFAADARNEGGIPGRNQKGLVSFDRKTKKDSFYIYKAYLSKEPFVYLTKKRYIDREQPVTEVKVYTNEPEVTLYVDGKDMGTQKAVDHICRWNVEISGEHEIKAVGSNEYIADTMKIRKVEEKNPDYIVVGGSVHNWFNDGVEKEGYLSIMDSFGEIFSVPEAAALLKPVLEGMGSLLGERPEGEEATDMMEMMMGFPVETALRMSKALSKEQIIDLNNKLNQIKKA</sequence>
<keyword evidence="2" id="KW-0378">Hydrolase</keyword>
<evidence type="ECO:0000259" key="7">
    <source>
        <dbReference type="Pfam" id="PF22666"/>
    </source>
</evidence>
<feature type="domain" description="DUF4982" evidence="6">
    <location>
        <begin position="573"/>
        <end position="620"/>
    </location>
</feature>
<dbReference type="SUPFAM" id="SSF49785">
    <property type="entry name" value="Galactose-binding domain-like"/>
    <property type="match status" value="1"/>
</dbReference>
<proteinExistence type="inferred from homology"/>
<evidence type="ECO:0000259" key="5">
    <source>
        <dbReference type="Pfam" id="PF02836"/>
    </source>
</evidence>
<feature type="domain" description="Glycoside hydrolase family 2 immunoglobulin-like beta-sandwich" evidence="4">
    <location>
        <begin position="160"/>
        <end position="255"/>
    </location>
</feature>
<feature type="domain" description="Beta-mannosidase-like galactose-binding" evidence="7">
    <location>
        <begin position="49"/>
        <end position="122"/>
    </location>
</feature>
<dbReference type="EMBL" id="MPKA01000021">
    <property type="protein sequence ID" value="OLU47974.1"/>
    <property type="molecule type" value="Genomic_DNA"/>
</dbReference>
<dbReference type="Pfam" id="PF02836">
    <property type="entry name" value="Glyco_hydro_2_C"/>
    <property type="match status" value="1"/>
</dbReference>
<gene>
    <name evidence="8" type="ORF">BO225_00655</name>
</gene>
<evidence type="ECO:0000313" key="9">
    <source>
        <dbReference type="Proteomes" id="UP000186705"/>
    </source>
</evidence>
<dbReference type="InterPro" id="IPR032311">
    <property type="entry name" value="DUF4982"/>
</dbReference>
<dbReference type="Pfam" id="PF00703">
    <property type="entry name" value="Glyco_hydro_2"/>
    <property type="match status" value="1"/>
</dbReference>
<dbReference type="Gene3D" id="3.20.20.80">
    <property type="entry name" value="Glycosidases"/>
    <property type="match status" value="1"/>
</dbReference>
<dbReference type="SUPFAM" id="SSF51445">
    <property type="entry name" value="(Trans)glycosidases"/>
    <property type="match status" value="1"/>
</dbReference>
<protein>
    <submittedName>
        <fullName evidence="8">Uncharacterized protein</fullName>
    </submittedName>
</protein>
<organism evidence="8 9">
    <name type="scientific">Dubosiella newyorkensis</name>
    <dbReference type="NCBI Taxonomy" id="1862672"/>
    <lineage>
        <taxon>Bacteria</taxon>
        <taxon>Bacillati</taxon>
        <taxon>Bacillota</taxon>
        <taxon>Erysipelotrichia</taxon>
        <taxon>Erysipelotrichales</taxon>
        <taxon>Erysipelotrichaceae</taxon>
        <taxon>Dubosiella</taxon>
    </lineage>
</organism>
<dbReference type="InterPro" id="IPR006103">
    <property type="entry name" value="Glyco_hydro_2_cat"/>
</dbReference>
<dbReference type="PRINTS" id="PR00132">
    <property type="entry name" value="GLHYDRLASE2"/>
</dbReference>
<reference evidence="8 9" key="1">
    <citation type="submission" date="2016-11" db="EMBL/GenBank/DDBJ databases">
        <title>Description of two novel members of the family Erysipelotrichaceae: Ileibacterium lipovorans gen. nov., sp. nov. and Dubosiella newyorkensis, gen. nov., sp. nov.</title>
        <authorList>
            <person name="Cox L.M."/>
            <person name="Sohn J."/>
            <person name="Tyrrell K.L."/>
            <person name="Citron D.M."/>
            <person name="Lawson P.A."/>
            <person name="Patel N.B."/>
            <person name="Iizumi T."/>
            <person name="Perez-Perez G.I."/>
            <person name="Goldstein E.J."/>
            <person name="Blaser M.J."/>
        </authorList>
    </citation>
    <scope>NUCLEOTIDE SEQUENCE [LARGE SCALE GENOMIC DNA]</scope>
    <source>
        <strain evidence="8 9">NYU-BL-A4</strain>
    </source>
</reference>
<dbReference type="Proteomes" id="UP000186705">
    <property type="component" value="Unassembled WGS sequence"/>
</dbReference>
<evidence type="ECO:0000256" key="1">
    <source>
        <dbReference type="ARBA" id="ARBA00007401"/>
    </source>
</evidence>
<evidence type="ECO:0000256" key="3">
    <source>
        <dbReference type="ARBA" id="ARBA00023295"/>
    </source>
</evidence>
<dbReference type="OrthoDB" id="9762066at2"/>
<dbReference type="InterPro" id="IPR051913">
    <property type="entry name" value="GH2_Domain-Containing"/>
</dbReference>
<evidence type="ECO:0000259" key="4">
    <source>
        <dbReference type="Pfam" id="PF00703"/>
    </source>
</evidence>
<keyword evidence="9" id="KW-1185">Reference proteome</keyword>
<evidence type="ECO:0000259" key="6">
    <source>
        <dbReference type="Pfam" id="PF16355"/>
    </source>
</evidence>
<comment type="caution">
    <text evidence="8">The sequence shown here is derived from an EMBL/GenBank/DDBJ whole genome shotgun (WGS) entry which is preliminary data.</text>
</comment>
<dbReference type="STRING" id="1862672.BO225_00655"/>